<dbReference type="AlphaFoldDB" id="A0A0C3JTZ3"/>
<name>A0A0C3JTZ3_PISTI</name>
<reference evidence="1 2" key="1">
    <citation type="submission" date="2014-04" db="EMBL/GenBank/DDBJ databases">
        <authorList>
            <consortium name="DOE Joint Genome Institute"/>
            <person name="Kuo A."/>
            <person name="Kohler A."/>
            <person name="Costa M.D."/>
            <person name="Nagy L.G."/>
            <person name="Floudas D."/>
            <person name="Copeland A."/>
            <person name="Barry K.W."/>
            <person name="Cichocki N."/>
            <person name="Veneault-Fourrey C."/>
            <person name="LaButti K."/>
            <person name="Lindquist E.A."/>
            <person name="Lipzen A."/>
            <person name="Lundell T."/>
            <person name="Morin E."/>
            <person name="Murat C."/>
            <person name="Sun H."/>
            <person name="Tunlid A."/>
            <person name="Henrissat B."/>
            <person name="Grigoriev I.V."/>
            <person name="Hibbett D.S."/>
            <person name="Martin F."/>
            <person name="Nordberg H.P."/>
            <person name="Cantor M.N."/>
            <person name="Hua S.X."/>
        </authorList>
    </citation>
    <scope>NUCLEOTIDE SEQUENCE [LARGE SCALE GENOMIC DNA]</scope>
    <source>
        <strain evidence="1 2">Marx 270</strain>
    </source>
</reference>
<dbReference type="HOGENOM" id="CLU_136927_0_0_1"/>
<dbReference type="InParanoid" id="A0A0C3JTZ3"/>
<accession>A0A0C3JTZ3</accession>
<dbReference type="STRING" id="870435.A0A0C3JTZ3"/>
<proteinExistence type="predicted"/>
<evidence type="ECO:0000313" key="2">
    <source>
        <dbReference type="Proteomes" id="UP000054217"/>
    </source>
</evidence>
<organism evidence="1 2">
    <name type="scientific">Pisolithus tinctorius Marx 270</name>
    <dbReference type="NCBI Taxonomy" id="870435"/>
    <lineage>
        <taxon>Eukaryota</taxon>
        <taxon>Fungi</taxon>
        <taxon>Dikarya</taxon>
        <taxon>Basidiomycota</taxon>
        <taxon>Agaricomycotina</taxon>
        <taxon>Agaricomycetes</taxon>
        <taxon>Agaricomycetidae</taxon>
        <taxon>Boletales</taxon>
        <taxon>Sclerodermatineae</taxon>
        <taxon>Pisolithaceae</taxon>
        <taxon>Pisolithus</taxon>
    </lineage>
</organism>
<sequence length="165" mass="18538">MNALSKLRSSYAHHLYKMDCTVGKFTHRKHVHMHTQLQLRIDVELAEDLMKNFVWIPPLAAKIDEDDYLAGPGTVTDEELVEAFENLDCLNHMEEISGALDPRMEIDGNEVLEGQVYSWDELEIVDKGIIPSGFVEEISVHDKAAGVGQWDIMALLSSKGVSTSR</sequence>
<dbReference type="Proteomes" id="UP000054217">
    <property type="component" value="Unassembled WGS sequence"/>
</dbReference>
<dbReference type="EMBL" id="KN831992">
    <property type="protein sequence ID" value="KIO00922.1"/>
    <property type="molecule type" value="Genomic_DNA"/>
</dbReference>
<evidence type="ECO:0000313" key="1">
    <source>
        <dbReference type="EMBL" id="KIO00922.1"/>
    </source>
</evidence>
<reference evidence="2" key="2">
    <citation type="submission" date="2015-01" db="EMBL/GenBank/DDBJ databases">
        <title>Evolutionary Origins and Diversification of the Mycorrhizal Mutualists.</title>
        <authorList>
            <consortium name="DOE Joint Genome Institute"/>
            <consortium name="Mycorrhizal Genomics Consortium"/>
            <person name="Kohler A."/>
            <person name="Kuo A."/>
            <person name="Nagy L.G."/>
            <person name="Floudas D."/>
            <person name="Copeland A."/>
            <person name="Barry K.W."/>
            <person name="Cichocki N."/>
            <person name="Veneault-Fourrey C."/>
            <person name="LaButti K."/>
            <person name="Lindquist E.A."/>
            <person name="Lipzen A."/>
            <person name="Lundell T."/>
            <person name="Morin E."/>
            <person name="Murat C."/>
            <person name="Riley R."/>
            <person name="Ohm R."/>
            <person name="Sun H."/>
            <person name="Tunlid A."/>
            <person name="Henrissat B."/>
            <person name="Grigoriev I.V."/>
            <person name="Hibbett D.S."/>
            <person name="Martin F."/>
        </authorList>
    </citation>
    <scope>NUCLEOTIDE SEQUENCE [LARGE SCALE GENOMIC DNA]</scope>
    <source>
        <strain evidence="2">Marx 270</strain>
    </source>
</reference>
<dbReference type="OrthoDB" id="2669765at2759"/>
<keyword evidence="2" id="KW-1185">Reference proteome</keyword>
<protein>
    <submittedName>
        <fullName evidence="1">Uncharacterized protein</fullName>
    </submittedName>
</protein>
<gene>
    <name evidence="1" type="ORF">M404DRAFT_29124</name>
</gene>